<dbReference type="GO" id="GO:0005524">
    <property type="term" value="F:ATP binding"/>
    <property type="evidence" value="ECO:0007669"/>
    <property type="project" value="UniProtKB-KW"/>
</dbReference>
<accession>A0ABU7Z4G1</accession>
<reference evidence="3" key="2">
    <citation type="submission" date="2024-02" db="EMBL/GenBank/DDBJ databases">
        <authorList>
            <person name="Prathaban M."/>
            <person name="Mythili R."/>
            <person name="Sharmila Devi N."/>
            <person name="Sobanaa M."/>
            <person name="Prathiviraj R."/>
            <person name="Selvin J."/>
        </authorList>
    </citation>
    <scope>NUCLEOTIDE SEQUENCE</scope>
    <source>
        <strain evidence="3">MP1014</strain>
    </source>
</reference>
<keyword evidence="3" id="KW-0067">ATP-binding</keyword>
<gene>
    <name evidence="3" type="ORF">V5O49_04195</name>
</gene>
<dbReference type="InterPro" id="IPR036890">
    <property type="entry name" value="HATPase_C_sf"/>
</dbReference>
<keyword evidence="3" id="KW-0547">Nucleotide-binding</keyword>
<dbReference type="NCBIfam" id="NF047352">
    <property type="entry name" value="P_loop_sacsin"/>
    <property type="match status" value="1"/>
</dbReference>
<keyword evidence="4" id="KW-1185">Reference proteome</keyword>
<reference evidence="3" key="1">
    <citation type="journal article" date="2024" name="Antonie Van Leeuwenhoek">
        <title>Isoptericola haloaureus sp. nov., a dimorphic actinobacterium isolated from mangrove sediments of southeast India, implicating biosaline agricultural significance through nitrogen fixation and salt tolerance genes.</title>
        <authorList>
            <person name="Prathaban M."/>
            <person name="Prathiviraj R."/>
            <person name="Ravichandran M."/>
            <person name="Natarajan S.D."/>
            <person name="Sobanaa M."/>
            <person name="Hari Krishna Kumar S."/>
            <person name="Chandrasekar V."/>
            <person name="Selvin J."/>
        </authorList>
    </citation>
    <scope>NUCLEOTIDE SEQUENCE</scope>
    <source>
        <strain evidence="3">MP1014</strain>
    </source>
</reference>
<sequence length="1042" mass="107552">MTTDVFGTAALRHAVTEAWLGSATRFREDANSEEDHARGHYRDRVVVELLQNAADAAARAGAAGRVEVVLDPERRVLRVANTGHALDADGVASLASLRASAKDDAAGQVGRFGVGFAAVRAVSDDVSVASRDGGVRFALDETRAALASLTSEGAAGAAAQRLAADVAGRGDDLPVLRLPFPAPGLDADAAFDTVVEVRLRDAAAAEAVRDQLDAIDDVLLLAFPGIATLHVVVTTDAGVPRQATWDGSAQKAAPQVHRSGRFTEADVAELPREHRRTDWSLVWTVPDGGIPGSGTSDDGGTPGGPAARRRVLHAPTPTDVVVDLPAVLLATFPVDAGRRRVLPGAATDHLAAEAGVAYAELLGTLAADRARAADPTAVPDPLDLVPTGLPGSDLDAAVREAATSALTRTPLLAAPGGEDGDHPGHGGRPALETPQDALVVAGDPGGDADLVAALAPVLPGLVLVPARHQATVRSLGATVASLADLVDDLPGGLPAERWHALLDALAPYANEPGVLESLAGARVPLADGRVAGVRSAVVLPEGSVDDGDEASLAATARVLGLRVVHPDVAHPLLVRAGAVATDAYRMLQDPEVRRAALDAAETVLDGDEDDGAREIVASALALVRLTGGADAPFWAGELPVPTADGDLVSLREATLPGTWAAEVLDGLAPVSAEYVARYGAPVLTAAGARTDPDVYIVPDVVTPEADEEDDDGGPDDAAGWLGGWSDYLRLLGARFGPGVAVGDLVAVADLDAVADDAWPRVLARLAGEPDTRRALLTPVRRGRVSAPSYSAWWLRERFGAPFALHEGVPLLPAEPRAVAGLDVAVRRALGGADALGDLDATDWPAALERLPAAGSTLPLRDALVVWRGLASLAARLDADDRSTALDPLPDRLPVLDASDVVVHRAEDVVVAGTARWAALGAVVPSPEAEAEGLAELLDLPLAGQDGLPSPDSLGTERELDPRVTALDHRMPSVWFHHERLSVAGGPVPWWVDAQARVHATSEAGLAAGLADVLGRPDRVALLTAVLREPERAVALWATTAWG</sequence>
<proteinExistence type="predicted"/>
<evidence type="ECO:0000313" key="4">
    <source>
        <dbReference type="Proteomes" id="UP001310387"/>
    </source>
</evidence>
<dbReference type="Pfam" id="PF02518">
    <property type="entry name" value="HATPase_c"/>
    <property type="match status" value="1"/>
</dbReference>
<evidence type="ECO:0000256" key="1">
    <source>
        <dbReference type="SAM" id="MobiDB-lite"/>
    </source>
</evidence>
<comment type="caution">
    <text evidence="3">The sequence shown here is derived from an EMBL/GenBank/DDBJ whole genome shotgun (WGS) entry which is preliminary data.</text>
</comment>
<dbReference type="InterPro" id="IPR003594">
    <property type="entry name" value="HATPase_dom"/>
</dbReference>
<feature type="region of interest" description="Disordered" evidence="1">
    <location>
        <begin position="408"/>
        <end position="432"/>
    </location>
</feature>
<protein>
    <submittedName>
        <fullName evidence="3">ATP-binding protein</fullName>
    </submittedName>
</protein>
<dbReference type="SUPFAM" id="SSF55874">
    <property type="entry name" value="ATPase domain of HSP90 chaperone/DNA topoisomerase II/histidine kinase"/>
    <property type="match status" value="1"/>
</dbReference>
<dbReference type="Gene3D" id="3.30.565.10">
    <property type="entry name" value="Histidine kinase-like ATPase, C-terminal domain"/>
    <property type="match status" value="1"/>
</dbReference>
<evidence type="ECO:0000259" key="2">
    <source>
        <dbReference type="Pfam" id="PF02518"/>
    </source>
</evidence>
<feature type="region of interest" description="Disordered" evidence="1">
    <location>
        <begin position="283"/>
        <end position="309"/>
    </location>
</feature>
<dbReference type="RefSeq" id="WP_332901126.1">
    <property type="nucleotide sequence ID" value="NZ_JBAGLP010000110.1"/>
</dbReference>
<name>A0ABU7Z4G1_9MICO</name>
<evidence type="ECO:0000313" key="3">
    <source>
        <dbReference type="EMBL" id="MEG3614320.1"/>
    </source>
</evidence>
<dbReference type="Proteomes" id="UP001310387">
    <property type="component" value="Unassembled WGS sequence"/>
</dbReference>
<organism evidence="3 4">
    <name type="scientific">Isoptericola haloaureus</name>
    <dbReference type="NCBI Taxonomy" id="1542902"/>
    <lineage>
        <taxon>Bacteria</taxon>
        <taxon>Bacillati</taxon>
        <taxon>Actinomycetota</taxon>
        <taxon>Actinomycetes</taxon>
        <taxon>Micrococcales</taxon>
        <taxon>Promicromonosporaceae</taxon>
        <taxon>Isoptericola</taxon>
    </lineage>
</organism>
<feature type="domain" description="Histidine kinase/HSP90-like ATPase" evidence="2">
    <location>
        <begin position="44"/>
        <end position="137"/>
    </location>
</feature>
<dbReference type="EMBL" id="JBAGLP010000110">
    <property type="protein sequence ID" value="MEG3614320.1"/>
    <property type="molecule type" value="Genomic_DNA"/>
</dbReference>